<dbReference type="CDD" id="cd00165">
    <property type="entry name" value="S4"/>
    <property type="match status" value="1"/>
</dbReference>
<evidence type="ECO:0000256" key="4">
    <source>
        <dbReference type="PIRSR" id="PIRSR606225-1"/>
    </source>
</evidence>
<keyword evidence="3 6" id="KW-0413">Isomerase</keyword>
<comment type="similarity">
    <text evidence="2 6">Belongs to the pseudouridine synthase RluA family.</text>
</comment>
<dbReference type="PANTHER" id="PTHR21600">
    <property type="entry name" value="MITOCHONDRIAL RNA PSEUDOURIDINE SYNTHASE"/>
    <property type="match status" value="1"/>
</dbReference>
<gene>
    <name evidence="8" type="primary">rluD</name>
    <name evidence="8" type="ORF">MHSWG343_02570</name>
</gene>
<protein>
    <recommendedName>
        <fullName evidence="6">Pseudouridine synthase</fullName>
        <ecNumber evidence="6">5.4.99.-</ecNumber>
    </recommendedName>
</protein>
<proteinExistence type="inferred from homology"/>
<dbReference type="PROSITE" id="PS50889">
    <property type="entry name" value="S4"/>
    <property type="match status" value="1"/>
</dbReference>
<dbReference type="PROSITE" id="PS01129">
    <property type="entry name" value="PSI_RLU"/>
    <property type="match status" value="1"/>
</dbReference>
<dbReference type="Proteomes" id="UP000324831">
    <property type="component" value="Unassembled WGS sequence"/>
</dbReference>
<evidence type="ECO:0000313" key="9">
    <source>
        <dbReference type="Proteomes" id="UP000324831"/>
    </source>
</evidence>
<dbReference type="GO" id="GO:0120159">
    <property type="term" value="F:rRNA pseudouridine synthase activity"/>
    <property type="evidence" value="ECO:0007669"/>
    <property type="project" value="UniProtKB-ARBA"/>
</dbReference>
<accession>A0A478FTD5</accession>
<dbReference type="Pfam" id="PF00849">
    <property type="entry name" value="PseudoU_synth_2"/>
    <property type="match status" value="1"/>
</dbReference>
<dbReference type="SUPFAM" id="SSF55174">
    <property type="entry name" value="Alpha-L RNA-binding motif"/>
    <property type="match status" value="1"/>
</dbReference>
<dbReference type="InterPro" id="IPR050188">
    <property type="entry name" value="RluA_PseudoU_synthase"/>
</dbReference>
<comment type="caution">
    <text evidence="8">The sequence shown here is derived from an EMBL/GenBank/DDBJ whole genome shotgun (WGS) entry which is preliminary data.</text>
</comment>
<dbReference type="CDD" id="cd02869">
    <property type="entry name" value="PseudoU_synth_RluA_like"/>
    <property type="match status" value="1"/>
</dbReference>
<dbReference type="InterPro" id="IPR006225">
    <property type="entry name" value="PsdUridine_synth_RluC/D"/>
</dbReference>
<dbReference type="EMBL" id="BIMN01000001">
    <property type="protein sequence ID" value="GCE63270.1"/>
    <property type="molecule type" value="Genomic_DNA"/>
</dbReference>
<dbReference type="NCBIfam" id="TIGR00005">
    <property type="entry name" value="rluA_subfam"/>
    <property type="match status" value="1"/>
</dbReference>
<evidence type="ECO:0000256" key="1">
    <source>
        <dbReference type="ARBA" id="ARBA00000073"/>
    </source>
</evidence>
<dbReference type="EC" id="5.4.99.-" evidence="6"/>
<organism evidence="8 9">
    <name type="scientific">Candidatus Mycoplasma haematohominis</name>
    <dbReference type="NCBI Taxonomy" id="1494318"/>
    <lineage>
        <taxon>Bacteria</taxon>
        <taxon>Bacillati</taxon>
        <taxon>Mycoplasmatota</taxon>
        <taxon>Mollicutes</taxon>
        <taxon>Mycoplasmataceae</taxon>
        <taxon>Mycoplasma</taxon>
    </lineage>
</organism>
<sequence length="310" mass="36300">MLKKIFKKISEKYDNYLLLKYLKIVQPNWTKVFAIKMIRTKNVLVNNKKTEINYKLKTGDVVEFYGVSNPEIPNEKKLNLSKLRPLQIIYEDEKVIIVSKEIGIPVQADKHNNLNNMNNRLLNHLNWKNKDAEEQWKPTFIHRLDRNTSGLLIGAKTYKAYLELNTAMKVGKIEKYYTTIVSGLIPFKTKIIKNYLLKLPEENRVQVVEETTKGAKQAISEVKLIKHLISENNSLLEVKLITGRTHQIRVHLWNLGYPIRGDQKYGQEKDKKKYPYPVLTAYKLIFSDSLEGENIQQLKNKTFELRNIRS</sequence>
<evidence type="ECO:0000256" key="6">
    <source>
        <dbReference type="RuleBase" id="RU362028"/>
    </source>
</evidence>
<evidence type="ECO:0000256" key="3">
    <source>
        <dbReference type="ARBA" id="ARBA00023235"/>
    </source>
</evidence>
<evidence type="ECO:0000256" key="5">
    <source>
        <dbReference type="PROSITE-ProRule" id="PRU00182"/>
    </source>
</evidence>
<dbReference type="SUPFAM" id="SSF55120">
    <property type="entry name" value="Pseudouridine synthase"/>
    <property type="match status" value="1"/>
</dbReference>
<evidence type="ECO:0000313" key="8">
    <source>
        <dbReference type="EMBL" id="GCE63270.1"/>
    </source>
</evidence>
<dbReference type="AlphaFoldDB" id="A0A478FTD5"/>
<evidence type="ECO:0000259" key="7">
    <source>
        <dbReference type="SMART" id="SM00363"/>
    </source>
</evidence>
<dbReference type="InterPro" id="IPR006145">
    <property type="entry name" value="PsdUridine_synth_RsuA/RluA"/>
</dbReference>
<dbReference type="Gene3D" id="3.30.2350.10">
    <property type="entry name" value="Pseudouridine synthase"/>
    <property type="match status" value="1"/>
</dbReference>
<feature type="domain" description="RNA-binding S4" evidence="7">
    <location>
        <begin position="16"/>
        <end position="77"/>
    </location>
</feature>
<keyword evidence="5" id="KW-0694">RNA-binding</keyword>
<dbReference type="InterPro" id="IPR002942">
    <property type="entry name" value="S4_RNA-bd"/>
</dbReference>
<comment type="catalytic activity">
    <reaction evidence="1 6">
        <text>a uridine in RNA = a pseudouridine in RNA</text>
        <dbReference type="Rhea" id="RHEA:48348"/>
        <dbReference type="Rhea" id="RHEA-COMP:12068"/>
        <dbReference type="Rhea" id="RHEA-COMP:12069"/>
        <dbReference type="ChEBI" id="CHEBI:65314"/>
        <dbReference type="ChEBI" id="CHEBI:65315"/>
    </reaction>
</comment>
<feature type="active site" evidence="4">
    <location>
        <position position="145"/>
    </location>
</feature>
<comment type="function">
    <text evidence="6">Responsible for synthesis of pseudouridine from uracil.</text>
</comment>
<dbReference type="SMART" id="SM00363">
    <property type="entry name" value="S4"/>
    <property type="match status" value="1"/>
</dbReference>
<name>A0A478FTD5_9MOLU</name>
<dbReference type="InterPro" id="IPR006224">
    <property type="entry name" value="PsdUridine_synth_RluA-like_CS"/>
</dbReference>
<dbReference type="InterPro" id="IPR020103">
    <property type="entry name" value="PsdUridine_synth_cat_dom_sf"/>
</dbReference>
<evidence type="ECO:0000256" key="2">
    <source>
        <dbReference type="ARBA" id="ARBA00010876"/>
    </source>
</evidence>
<reference evidence="8 9" key="1">
    <citation type="submission" date="2019-01" db="EMBL/GenBank/DDBJ databases">
        <title>Draft genome sequences of Candidatus Mycoplasma haemohominis SWG34-3 identified from a patient with pyrexia, anemia and liver dysfunction.</title>
        <authorList>
            <person name="Sekizuka T."/>
            <person name="Hattori N."/>
            <person name="Katano H."/>
            <person name="Takuma T."/>
            <person name="Ito T."/>
            <person name="Arai N."/>
            <person name="Yanai R."/>
            <person name="Ishii S."/>
            <person name="Miura Y."/>
            <person name="Tokunaga T."/>
            <person name="Watanabe H."/>
            <person name="Nomura N."/>
            <person name="Eguchi J."/>
            <person name="Arai T."/>
            <person name="Hasegawa H."/>
            <person name="Nakamaki T."/>
            <person name="Wakita T."/>
            <person name="Niki Y."/>
            <person name="Kuroda M."/>
        </authorList>
    </citation>
    <scope>NUCLEOTIDE SEQUENCE [LARGE SCALE GENOMIC DNA]</scope>
    <source>
        <strain evidence="8">SWG34-3</strain>
    </source>
</reference>
<dbReference type="GO" id="GO:0000455">
    <property type="term" value="P:enzyme-directed rRNA pseudouridine synthesis"/>
    <property type="evidence" value="ECO:0007669"/>
    <property type="project" value="UniProtKB-ARBA"/>
</dbReference>
<dbReference type="GO" id="GO:0003723">
    <property type="term" value="F:RNA binding"/>
    <property type="evidence" value="ECO:0007669"/>
    <property type="project" value="UniProtKB-KW"/>
</dbReference>